<dbReference type="SUPFAM" id="SSF101576">
    <property type="entry name" value="Supernatant protein factor (SPF), C-terminal domain"/>
    <property type="match status" value="1"/>
</dbReference>
<proteinExistence type="predicted"/>
<reference evidence="3" key="1">
    <citation type="submission" date="2021-01" db="EMBL/GenBank/DDBJ databases">
        <authorList>
            <person name="Corre E."/>
            <person name="Pelletier E."/>
            <person name="Niang G."/>
            <person name="Scheremetjew M."/>
            <person name="Finn R."/>
            <person name="Kale V."/>
            <person name="Holt S."/>
            <person name="Cochrane G."/>
            <person name="Meng A."/>
            <person name="Brown T."/>
            <person name="Cohen L."/>
        </authorList>
    </citation>
    <scope>NUCLEOTIDE SEQUENCE</scope>
    <source>
        <strain evidence="3">CCCM811</strain>
    </source>
</reference>
<dbReference type="Pfam" id="PF00650">
    <property type="entry name" value="CRAL_TRIO"/>
    <property type="match status" value="1"/>
</dbReference>
<sequence length="332" mass="37051">MFSRRSFDATKAFEKVTVFLKWYTDSKIGELTMEKEPKANLIMQKCIPHSVTNGCDNDGNPVYIELTGKIQCALLAANISKEDFINCHSWGMQQMLAKANESAKKTGKPIRKITMITDLQDIGFSHRAGLPYISATMSHDDLYYPKFVGKIYIVNGGYLFPLVWSTLKPYMPQWIIDSVEVVGDAKTEMPKYFPKETLPPEYGGSGAEIKVLDTSDLKSAAATTYDGEELTEENIAAGDKLEITIDAENRAGTFGWYFISEGDYDIGFSVSVEEKDGTVVEARKYDKLITDKGTYTSKGPCKVTLTWDNSYSFLTSKTIKFYASVAEVNNAQ</sequence>
<evidence type="ECO:0000259" key="2">
    <source>
        <dbReference type="PROSITE" id="PS50866"/>
    </source>
</evidence>
<dbReference type="GO" id="GO:0005737">
    <property type="term" value="C:cytoplasm"/>
    <property type="evidence" value="ECO:0007669"/>
    <property type="project" value="TreeGrafter"/>
</dbReference>
<dbReference type="AlphaFoldDB" id="A0A7S3YE65"/>
<dbReference type="SUPFAM" id="SSF52087">
    <property type="entry name" value="CRAL/TRIO domain"/>
    <property type="match status" value="1"/>
</dbReference>
<evidence type="ECO:0000313" key="3">
    <source>
        <dbReference type="EMBL" id="CAE0648996.1"/>
    </source>
</evidence>
<protein>
    <recommendedName>
        <fullName evidence="4">CRAL-TRIO domain-containing protein</fullName>
    </recommendedName>
</protein>
<dbReference type="Gene3D" id="3.40.525.10">
    <property type="entry name" value="CRAL-TRIO lipid binding domain"/>
    <property type="match status" value="1"/>
</dbReference>
<feature type="domain" description="CRAL-TRIO" evidence="1">
    <location>
        <begin position="39"/>
        <end position="210"/>
    </location>
</feature>
<dbReference type="PANTHER" id="PTHR23324">
    <property type="entry name" value="SEC14 RELATED PROTEIN"/>
    <property type="match status" value="1"/>
</dbReference>
<name>A0A7S3YE65_9EUKA</name>
<dbReference type="InterPro" id="IPR051064">
    <property type="entry name" value="SEC14/CRAL-TRIO_domain"/>
</dbReference>
<dbReference type="Gene3D" id="2.60.120.680">
    <property type="entry name" value="GOLD domain"/>
    <property type="match status" value="1"/>
</dbReference>
<feature type="domain" description="GOLD" evidence="2">
    <location>
        <begin position="228"/>
        <end position="325"/>
    </location>
</feature>
<dbReference type="InterPro" id="IPR036865">
    <property type="entry name" value="CRAL-TRIO_dom_sf"/>
</dbReference>
<dbReference type="CDD" id="cd00170">
    <property type="entry name" value="SEC14"/>
    <property type="match status" value="1"/>
</dbReference>
<organism evidence="3">
    <name type="scientific">Lotharella globosa</name>
    <dbReference type="NCBI Taxonomy" id="91324"/>
    <lineage>
        <taxon>Eukaryota</taxon>
        <taxon>Sar</taxon>
        <taxon>Rhizaria</taxon>
        <taxon>Cercozoa</taxon>
        <taxon>Chlorarachniophyceae</taxon>
        <taxon>Lotharella</taxon>
    </lineage>
</organism>
<dbReference type="SMART" id="SM00516">
    <property type="entry name" value="SEC14"/>
    <property type="match status" value="1"/>
</dbReference>
<dbReference type="InterPro" id="IPR009038">
    <property type="entry name" value="GOLD_dom"/>
</dbReference>
<dbReference type="EMBL" id="HBIV01004789">
    <property type="protein sequence ID" value="CAE0648996.1"/>
    <property type="molecule type" value="Transcribed_RNA"/>
</dbReference>
<dbReference type="InterPro" id="IPR001251">
    <property type="entry name" value="CRAL-TRIO_dom"/>
</dbReference>
<accession>A0A7S3YE65</accession>
<evidence type="ECO:0008006" key="4">
    <source>
        <dbReference type="Google" id="ProtNLM"/>
    </source>
</evidence>
<gene>
    <name evidence="3" type="ORF">LGLO00237_LOCUS3381</name>
</gene>
<evidence type="ECO:0000259" key="1">
    <source>
        <dbReference type="PROSITE" id="PS50191"/>
    </source>
</evidence>
<dbReference type="InterPro" id="IPR036598">
    <property type="entry name" value="GOLD_dom_sf"/>
</dbReference>
<dbReference type="PROSITE" id="PS50866">
    <property type="entry name" value="GOLD"/>
    <property type="match status" value="1"/>
</dbReference>
<dbReference type="PROSITE" id="PS50191">
    <property type="entry name" value="CRAL_TRIO"/>
    <property type="match status" value="1"/>
</dbReference>
<dbReference type="PANTHER" id="PTHR23324:SF83">
    <property type="entry name" value="SEC14-LIKE PROTEIN 2"/>
    <property type="match status" value="1"/>
</dbReference>